<dbReference type="EMBL" id="JBGEDP010000001">
    <property type="protein sequence ID" value="MEY8013650.1"/>
    <property type="molecule type" value="Genomic_DNA"/>
</dbReference>
<keyword evidence="2" id="KW-1185">Reference proteome</keyword>
<organism evidence="1 2">
    <name type="scientific">Mycobacterium servetii</name>
    <dbReference type="NCBI Taxonomy" id="3237418"/>
    <lineage>
        <taxon>Bacteria</taxon>
        <taxon>Bacillati</taxon>
        <taxon>Actinomycetota</taxon>
        <taxon>Actinomycetes</taxon>
        <taxon>Mycobacteriales</taxon>
        <taxon>Mycobacteriaceae</taxon>
        <taxon>Mycobacterium</taxon>
    </lineage>
</organism>
<gene>
    <name evidence="1" type="ORF">AB8998_00535</name>
</gene>
<evidence type="ECO:0000313" key="1">
    <source>
        <dbReference type="EMBL" id="MEY8013650.1"/>
    </source>
</evidence>
<proteinExistence type="predicted"/>
<reference evidence="1 2" key="1">
    <citation type="submission" date="2024-08" db="EMBL/GenBank/DDBJ databases">
        <title>Mycobacterium servetensis sp. nov., a novel rapid-growing mycobacterial species recovered from a human patient in Zaragoza, Spain.</title>
        <authorList>
            <person name="Tristancho-Baro A.I."/>
            <person name="Buenestado-Serrano S."/>
            <person name="Garcia De Viedma D."/>
            <person name="Milagro-Beamonte A."/>
            <person name="Burillo N."/>
            <person name="Sanz S."/>
            <person name="Lopez-Calleja A.I."/>
            <person name="Penas-Utrilla D."/>
            <person name="Guardingo M."/>
            <person name="Garcia M.J."/>
            <person name="Vinuelas-Bayon J."/>
        </authorList>
    </citation>
    <scope>NUCLEOTIDE SEQUENCE [LARGE SCALE GENOMIC DNA]</scope>
    <source>
        <strain evidence="2">HUMS_12744610</strain>
    </source>
</reference>
<comment type="caution">
    <text evidence="1">The sequence shown here is derived from an EMBL/GenBank/DDBJ whole genome shotgun (WGS) entry which is preliminary data.</text>
</comment>
<dbReference type="Proteomes" id="UP001564760">
    <property type="component" value="Unassembled WGS sequence"/>
</dbReference>
<name>A0ABV4BXA7_9MYCO</name>
<accession>A0ABV4BXA7</accession>
<protein>
    <submittedName>
        <fullName evidence="1">Uncharacterized protein</fullName>
    </submittedName>
</protein>
<dbReference type="RefSeq" id="WP_369736314.1">
    <property type="nucleotide sequence ID" value="NZ_JBGEDP010000001.1"/>
</dbReference>
<evidence type="ECO:0000313" key="2">
    <source>
        <dbReference type="Proteomes" id="UP001564760"/>
    </source>
</evidence>
<sequence length="51" mass="5332">MAAIVLVYLGFPVDKCFHQRVGSQQRIGAGGGAVVDARHHGADMRGVGIGR</sequence>